<keyword evidence="2" id="KW-0732">Signal</keyword>
<feature type="transmembrane region" description="Helical" evidence="1">
    <location>
        <begin position="180"/>
        <end position="204"/>
    </location>
</feature>
<protein>
    <submittedName>
        <fullName evidence="3">Uncharacterized protein</fullName>
    </submittedName>
</protein>
<keyword evidence="4" id="KW-1185">Reference proteome</keyword>
<sequence length="280" mass="27804">MIRRCLLVLVAIGLVLGWGTPASAHAGGLVATDARSRVVSLTPPVPGLSVTAVEGGAKLRLVNGTGVAVTAAGTTVAPGDSLTWAEPLSSPAGRRAAGDWSLTVDAGGTPVTVRGVFDWTAPPPFLPWWALTLLLAVAVPLLCRRVHRADLVLAGIGLGAMAASLAHVIGSSLAVTSAPFAGTFVNATGINLLAWPLIAGGFVAVVRGKPAGLLAVCAGAALTAVFVLPDVTAFHRSVLPFAGPAVLERLLVVVALGGGAGAAVAGAAVLRTLAARQEAA</sequence>
<dbReference type="EMBL" id="BOML01000067">
    <property type="protein sequence ID" value="GIE06788.1"/>
    <property type="molecule type" value="Genomic_DNA"/>
</dbReference>
<feature type="transmembrane region" description="Helical" evidence="1">
    <location>
        <begin position="126"/>
        <end position="144"/>
    </location>
</feature>
<evidence type="ECO:0000313" key="3">
    <source>
        <dbReference type="EMBL" id="GIE06788.1"/>
    </source>
</evidence>
<name>A0ABQ3ZAC1_9ACTN</name>
<evidence type="ECO:0000256" key="2">
    <source>
        <dbReference type="SAM" id="SignalP"/>
    </source>
</evidence>
<organism evidence="3 4">
    <name type="scientific">Paractinoplanes durhamensis</name>
    <dbReference type="NCBI Taxonomy" id="113563"/>
    <lineage>
        <taxon>Bacteria</taxon>
        <taxon>Bacillati</taxon>
        <taxon>Actinomycetota</taxon>
        <taxon>Actinomycetes</taxon>
        <taxon>Micromonosporales</taxon>
        <taxon>Micromonosporaceae</taxon>
        <taxon>Paractinoplanes</taxon>
    </lineage>
</organism>
<keyword evidence="1" id="KW-1133">Transmembrane helix</keyword>
<proteinExistence type="predicted"/>
<dbReference type="RefSeq" id="WP_203734641.1">
    <property type="nucleotide sequence ID" value="NZ_BOML01000067.1"/>
</dbReference>
<evidence type="ECO:0000313" key="4">
    <source>
        <dbReference type="Proteomes" id="UP000637628"/>
    </source>
</evidence>
<evidence type="ECO:0000256" key="1">
    <source>
        <dbReference type="SAM" id="Phobius"/>
    </source>
</evidence>
<dbReference type="Proteomes" id="UP000637628">
    <property type="component" value="Unassembled WGS sequence"/>
</dbReference>
<feature type="transmembrane region" description="Helical" evidence="1">
    <location>
        <begin position="249"/>
        <end position="270"/>
    </location>
</feature>
<keyword evidence="1" id="KW-0472">Membrane</keyword>
<feature type="transmembrane region" description="Helical" evidence="1">
    <location>
        <begin position="211"/>
        <end position="229"/>
    </location>
</feature>
<feature type="signal peptide" evidence="2">
    <location>
        <begin position="1"/>
        <end position="26"/>
    </location>
</feature>
<keyword evidence="1" id="KW-0812">Transmembrane</keyword>
<feature type="transmembrane region" description="Helical" evidence="1">
    <location>
        <begin position="151"/>
        <end position="174"/>
    </location>
</feature>
<accession>A0ABQ3ZAC1</accession>
<comment type="caution">
    <text evidence="3">The sequence shown here is derived from an EMBL/GenBank/DDBJ whole genome shotgun (WGS) entry which is preliminary data.</text>
</comment>
<feature type="chain" id="PRO_5047045820" evidence="2">
    <location>
        <begin position="27"/>
        <end position="280"/>
    </location>
</feature>
<reference evidence="3 4" key="1">
    <citation type="submission" date="2021-01" db="EMBL/GenBank/DDBJ databases">
        <title>Whole genome shotgun sequence of Actinoplanes durhamensis NBRC 14914.</title>
        <authorList>
            <person name="Komaki H."/>
            <person name="Tamura T."/>
        </authorList>
    </citation>
    <scope>NUCLEOTIDE SEQUENCE [LARGE SCALE GENOMIC DNA]</scope>
    <source>
        <strain evidence="3 4">NBRC 14914</strain>
    </source>
</reference>
<gene>
    <name evidence="3" type="ORF">Adu01nite_81380</name>
</gene>